<keyword evidence="2" id="KW-1133">Transmembrane helix</keyword>
<evidence type="ECO:0000256" key="1">
    <source>
        <dbReference type="SAM" id="MobiDB-lite"/>
    </source>
</evidence>
<protein>
    <submittedName>
        <fullName evidence="3">Uncharacterized protein</fullName>
    </submittedName>
</protein>
<reference evidence="3 4" key="1">
    <citation type="submission" date="2019-03" db="EMBL/GenBank/DDBJ databases">
        <title>First draft genome of Liparis tanakae, snailfish: a comprehensive survey of snailfish specific genes.</title>
        <authorList>
            <person name="Kim W."/>
            <person name="Song I."/>
            <person name="Jeong J.-H."/>
            <person name="Kim D."/>
            <person name="Kim S."/>
            <person name="Ryu S."/>
            <person name="Song J.Y."/>
            <person name="Lee S.K."/>
        </authorList>
    </citation>
    <scope>NUCLEOTIDE SEQUENCE [LARGE SCALE GENOMIC DNA]</scope>
    <source>
        <tissue evidence="3">Muscle</tissue>
    </source>
</reference>
<feature type="compositionally biased region" description="Basic and acidic residues" evidence="1">
    <location>
        <begin position="131"/>
        <end position="141"/>
    </location>
</feature>
<proteinExistence type="predicted"/>
<feature type="region of interest" description="Disordered" evidence="1">
    <location>
        <begin position="1"/>
        <end position="52"/>
    </location>
</feature>
<name>A0A4Z2IYS8_9TELE</name>
<gene>
    <name evidence="3" type="ORF">EYF80_006898</name>
</gene>
<feature type="compositionally biased region" description="Acidic residues" evidence="1">
    <location>
        <begin position="1"/>
        <end position="21"/>
    </location>
</feature>
<keyword evidence="2" id="KW-0812">Transmembrane</keyword>
<feature type="compositionally biased region" description="Acidic residues" evidence="1">
    <location>
        <begin position="40"/>
        <end position="52"/>
    </location>
</feature>
<comment type="caution">
    <text evidence="3">The sequence shown here is derived from an EMBL/GenBank/DDBJ whole genome shotgun (WGS) entry which is preliminary data.</text>
</comment>
<dbReference type="OrthoDB" id="10015574at2759"/>
<dbReference type="Proteomes" id="UP000314294">
    <property type="component" value="Unassembled WGS sequence"/>
</dbReference>
<feature type="region of interest" description="Disordered" evidence="1">
    <location>
        <begin position="76"/>
        <end position="141"/>
    </location>
</feature>
<feature type="transmembrane region" description="Helical" evidence="2">
    <location>
        <begin position="331"/>
        <end position="357"/>
    </location>
</feature>
<evidence type="ECO:0000313" key="4">
    <source>
        <dbReference type="Proteomes" id="UP000314294"/>
    </source>
</evidence>
<sequence length="534" mass="57719">MAENVDEEQCDDKSYEEDLEGGEVMNRNKTTEQDYSSSEGETEEIVSEEDEEEALSRLVCCGKKFCEGNKEDRIFTEGQPLAPQGAENHQVRNKEPGESESDDEVSYFESVPERGSEMAMRGDGIEEDEQEREKETKEDLCNSERESMIIEQEEVAVLALCREQKPDNPSVVDAAQANLEFPDISACGDERVTLLGSCVSGPVSQLLCLSSCVSGPVPQLLCLSSCVSDSTRGLYERKLKEAMAKGKPSTPSSDRTYYREEEEVTYEYRTPSCQSDMDCPAKGRIDMTFNSDSRPCMYDTPSTLRNSFVNSAPVNSPDAPKAPKSSRLVPLWLQFVFFLAGAVFLYLVFSMGFFSLVHSTLATMIITTTATTNVRPDTSQLMTIGLSNGSGQGLAFSGDKGAPAQLDPIQAVVVSLVGALGVGKGESDVGGEGRQGLAHGAIGADQAQLEGASGVLLPGGAAVAALVESLYVGEGQLHFGLGLVRPLRNQRRRHAMLVQVEVTEVVTQQNIAGEANSLARREDSVRGQQGEGGH</sequence>
<dbReference type="AlphaFoldDB" id="A0A4Z2IYS8"/>
<dbReference type="EMBL" id="SRLO01000036">
    <property type="protein sequence ID" value="TNN82941.1"/>
    <property type="molecule type" value="Genomic_DNA"/>
</dbReference>
<keyword evidence="4" id="KW-1185">Reference proteome</keyword>
<evidence type="ECO:0000313" key="3">
    <source>
        <dbReference type="EMBL" id="TNN82941.1"/>
    </source>
</evidence>
<keyword evidence="2" id="KW-0472">Membrane</keyword>
<evidence type="ECO:0000256" key="2">
    <source>
        <dbReference type="SAM" id="Phobius"/>
    </source>
</evidence>
<organism evidence="3 4">
    <name type="scientific">Liparis tanakae</name>
    <name type="common">Tanaka's snailfish</name>
    <dbReference type="NCBI Taxonomy" id="230148"/>
    <lineage>
        <taxon>Eukaryota</taxon>
        <taxon>Metazoa</taxon>
        <taxon>Chordata</taxon>
        <taxon>Craniata</taxon>
        <taxon>Vertebrata</taxon>
        <taxon>Euteleostomi</taxon>
        <taxon>Actinopterygii</taxon>
        <taxon>Neopterygii</taxon>
        <taxon>Teleostei</taxon>
        <taxon>Neoteleostei</taxon>
        <taxon>Acanthomorphata</taxon>
        <taxon>Eupercaria</taxon>
        <taxon>Perciformes</taxon>
        <taxon>Cottioidei</taxon>
        <taxon>Cottales</taxon>
        <taxon>Liparidae</taxon>
        <taxon>Liparis</taxon>
    </lineage>
</organism>
<accession>A0A4Z2IYS8</accession>